<dbReference type="InterPro" id="IPR001107">
    <property type="entry name" value="Band_7"/>
</dbReference>
<dbReference type="Pfam" id="PF01145">
    <property type="entry name" value="Band_7"/>
    <property type="match status" value="1"/>
</dbReference>
<name>A0A5B8SA08_9SPHN</name>
<dbReference type="OrthoDB" id="9779595at2"/>
<keyword evidence="5" id="KW-0472">Membrane</keyword>
<evidence type="ECO:0000256" key="5">
    <source>
        <dbReference type="ARBA" id="ARBA00023136"/>
    </source>
</evidence>
<reference evidence="8 9" key="1">
    <citation type="journal article" date="2013" name="J. Microbiol. Biotechnol.">
        <title>Novosphingobium ginsenosidimutans sp. nov., with the ability to convert ginsenoside.</title>
        <authorList>
            <person name="Kim J.K."/>
            <person name="He D."/>
            <person name="Liu Q.M."/>
            <person name="Park H.Y."/>
            <person name="Jung M.S."/>
            <person name="Yoon M.H."/>
            <person name="Kim S.C."/>
            <person name="Im W.T."/>
        </authorList>
    </citation>
    <scope>NUCLEOTIDE SEQUENCE [LARGE SCALE GENOMIC DNA]</scope>
    <source>
        <strain evidence="8 9">FW-6</strain>
    </source>
</reference>
<accession>A0A5B8SA08</accession>
<evidence type="ECO:0000259" key="7">
    <source>
        <dbReference type="SMART" id="SM00244"/>
    </source>
</evidence>
<protein>
    <submittedName>
        <fullName evidence="8">Protease modulator HflK</fullName>
    </submittedName>
</protein>
<evidence type="ECO:0000313" key="9">
    <source>
        <dbReference type="Proteomes" id="UP000321172"/>
    </source>
</evidence>
<dbReference type="CDD" id="cd03404">
    <property type="entry name" value="SPFH_HflK"/>
    <property type="match status" value="1"/>
</dbReference>
<keyword evidence="8" id="KW-0645">Protease</keyword>
<evidence type="ECO:0000256" key="2">
    <source>
        <dbReference type="ARBA" id="ARBA00006971"/>
    </source>
</evidence>
<evidence type="ECO:0000256" key="3">
    <source>
        <dbReference type="ARBA" id="ARBA00022692"/>
    </source>
</evidence>
<evidence type="ECO:0000256" key="4">
    <source>
        <dbReference type="ARBA" id="ARBA00022989"/>
    </source>
</evidence>
<feature type="region of interest" description="Disordered" evidence="6">
    <location>
        <begin position="1"/>
        <end position="87"/>
    </location>
</feature>
<evidence type="ECO:0000256" key="1">
    <source>
        <dbReference type="ARBA" id="ARBA00004167"/>
    </source>
</evidence>
<feature type="compositionally biased region" description="Basic and acidic residues" evidence="6">
    <location>
        <begin position="48"/>
        <end position="67"/>
    </location>
</feature>
<comment type="similarity">
    <text evidence="2">Belongs to the band 7/mec-2 family. HflK subfamily.</text>
</comment>
<comment type="subcellular location">
    <subcellularLocation>
        <location evidence="1">Membrane</location>
        <topology evidence="1">Single-pass membrane protein</topology>
    </subcellularLocation>
</comment>
<dbReference type="GO" id="GO:0008233">
    <property type="term" value="F:peptidase activity"/>
    <property type="evidence" value="ECO:0007669"/>
    <property type="project" value="UniProtKB-KW"/>
</dbReference>
<evidence type="ECO:0000313" key="8">
    <source>
        <dbReference type="EMBL" id="QEA17530.1"/>
    </source>
</evidence>
<proteinExistence type="inferred from homology"/>
<dbReference type="AlphaFoldDB" id="A0A5B8SA08"/>
<dbReference type="SUPFAM" id="SSF117892">
    <property type="entry name" value="Band 7/SPFH domain"/>
    <property type="match status" value="1"/>
</dbReference>
<feature type="compositionally biased region" description="Gly residues" evidence="6">
    <location>
        <begin position="73"/>
        <end position="82"/>
    </location>
</feature>
<dbReference type="InterPro" id="IPR010201">
    <property type="entry name" value="HflK"/>
</dbReference>
<dbReference type="KEGG" id="ngf:FRF71_08685"/>
<evidence type="ECO:0000256" key="6">
    <source>
        <dbReference type="SAM" id="MobiDB-lite"/>
    </source>
</evidence>
<dbReference type="GO" id="GO:0006508">
    <property type="term" value="P:proteolysis"/>
    <property type="evidence" value="ECO:0007669"/>
    <property type="project" value="UniProtKB-KW"/>
</dbReference>
<keyword evidence="4" id="KW-1133">Transmembrane helix</keyword>
<keyword evidence="3" id="KW-0812">Transmembrane</keyword>
<dbReference type="GO" id="GO:0016020">
    <property type="term" value="C:membrane"/>
    <property type="evidence" value="ECO:0007669"/>
    <property type="project" value="UniProtKB-SubCell"/>
</dbReference>
<gene>
    <name evidence="8" type="ORF">FRF71_08685</name>
</gene>
<keyword evidence="9" id="KW-1185">Reference proteome</keyword>
<dbReference type="EMBL" id="CP042345">
    <property type="protein sequence ID" value="QEA17530.1"/>
    <property type="molecule type" value="Genomic_DNA"/>
</dbReference>
<feature type="domain" description="Band 7" evidence="7">
    <location>
        <begin position="110"/>
        <end position="277"/>
    </location>
</feature>
<organism evidence="8 9">
    <name type="scientific">Novosphingobium ginsenosidimutans</name>
    <dbReference type="NCBI Taxonomy" id="1176536"/>
    <lineage>
        <taxon>Bacteria</taxon>
        <taxon>Pseudomonadati</taxon>
        <taxon>Pseudomonadota</taxon>
        <taxon>Alphaproteobacteria</taxon>
        <taxon>Sphingomonadales</taxon>
        <taxon>Sphingomonadaceae</taxon>
        <taxon>Novosphingobium</taxon>
    </lineage>
</organism>
<dbReference type="PANTHER" id="PTHR43327:SF2">
    <property type="entry name" value="MODULATOR OF FTSH PROTEASE HFLK"/>
    <property type="match status" value="1"/>
</dbReference>
<dbReference type="InterPro" id="IPR050710">
    <property type="entry name" value="Band7/mec-2_domain"/>
</dbReference>
<dbReference type="Gene3D" id="3.30.479.30">
    <property type="entry name" value="Band 7 domain"/>
    <property type="match status" value="1"/>
</dbReference>
<dbReference type="Proteomes" id="UP000321172">
    <property type="component" value="Chromosome"/>
</dbReference>
<dbReference type="InterPro" id="IPR036013">
    <property type="entry name" value="Band_7/SPFH_dom_sf"/>
</dbReference>
<dbReference type="PANTHER" id="PTHR43327">
    <property type="entry name" value="STOMATIN-LIKE PROTEIN 2, MITOCHONDRIAL"/>
    <property type="match status" value="1"/>
</dbReference>
<dbReference type="SMART" id="SM00244">
    <property type="entry name" value="PHB"/>
    <property type="match status" value="1"/>
</dbReference>
<keyword evidence="8" id="KW-0378">Hydrolase</keyword>
<sequence length="370" mass="39966">MAGRKSPWGNGNNAGGSGGDEPPAPPPGDGAPGGDPAGTPGPRNPWLKPDDYTGGERRSPNIEDIFRSKRKGPGGGGGGGGFPSLPPRANGKSWWPLVAGSIALLWLFSSSTHQLSPKEQGIVTTFGKYSHTIGSGVNFTFPWPFQTVQTRDVTSVTNDVIPEGEGENLVLTSDQNLIDLSYQVRWNIKNLEQFTFASTDPQNTVRDVAEAAMRLSVAEVPLKAVWDGTGRGQLEANTRRRMQDILDAYRAGVNVIGVDIKKADPPEKVADAFQKVNVAQQLAERDKNNAQAWAQQTLARAEGEAAAFDKVYAEYKLAPEVTKRRMYYETMERVLSANDKVVVEANGVTPYLPLPELRRRAQEAPAAGGQ</sequence>